<dbReference type="Proteomes" id="UP000798662">
    <property type="component" value="Chromosome 1"/>
</dbReference>
<evidence type="ECO:0000313" key="2">
    <source>
        <dbReference type="Proteomes" id="UP000798662"/>
    </source>
</evidence>
<comment type="caution">
    <text evidence="1">The sequence shown here is derived from an EMBL/GenBank/DDBJ whole genome shotgun (WGS) entry which is preliminary data.</text>
</comment>
<sequence>MFEMEDTEMLTPSAGSSPRPLPPSAPGTCCAYDAAGDRVVLATPSPSSDGEEYDDDAGALTVLATADLTAGTWTRVAATTHAPRPTAVAFFPPEASPPTVAVSDSGGRVTLYDPADLSVRAVLPVCAGPLAAVVARRHALFTGGADGILRVHTPDEDGDPGSWGGWSLGAALDVSDGGRAVQG</sequence>
<name>A0ACC3BL46_PYRYE</name>
<proteinExistence type="predicted"/>
<gene>
    <name evidence="1" type="ORF">I4F81_001066</name>
</gene>
<evidence type="ECO:0000313" key="1">
    <source>
        <dbReference type="EMBL" id="KAK1858461.1"/>
    </source>
</evidence>
<reference evidence="1" key="1">
    <citation type="submission" date="2019-11" db="EMBL/GenBank/DDBJ databases">
        <title>Nori genome reveals adaptations in red seaweeds to the harsh intertidal environment.</title>
        <authorList>
            <person name="Wang D."/>
            <person name="Mao Y."/>
        </authorList>
    </citation>
    <scope>NUCLEOTIDE SEQUENCE</scope>
    <source>
        <tissue evidence="1">Gametophyte</tissue>
    </source>
</reference>
<dbReference type="EMBL" id="CM020618">
    <property type="protein sequence ID" value="KAK1858461.1"/>
    <property type="molecule type" value="Genomic_DNA"/>
</dbReference>
<accession>A0ACC3BL46</accession>
<keyword evidence="2" id="KW-1185">Reference proteome</keyword>
<organism evidence="1 2">
    <name type="scientific">Pyropia yezoensis</name>
    <name type="common">Susabi-nori</name>
    <name type="synonym">Porphyra yezoensis</name>
    <dbReference type="NCBI Taxonomy" id="2788"/>
    <lineage>
        <taxon>Eukaryota</taxon>
        <taxon>Rhodophyta</taxon>
        <taxon>Bangiophyceae</taxon>
        <taxon>Bangiales</taxon>
        <taxon>Bangiaceae</taxon>
        <taxon>Pyropia</taxon>
    </lineage>
</organism>
<protein>
    <submittedName>
        <fullName evidence="1">Uncharacterized protein</fullName>
    </submittedName>
</protein>